<comment type="subcellular location">
    <subcellularLocation>
        <location evidence="8 9">Nucleus</location>
    </subcellularLocation>
</comment>
<keyword evidence="1 9" id="KW-0479">Metal-binding</keyword>
<feature type="region of interest" description="Disordered" evidence="10">
    <location>
        <begin position="109"/>
        <end position="128"/>
    </location>
</feature>
<dbReference type="Proteomes" id="UP000032180">
    <property type="component" value="Chromosome 2"/>
</dbReference>
<reference evidence="12" key="3">
    <citation type="submission" date="2015-04" db="UniProtKB">
        <authorList>
            <consortium name="EnsemblPlants"/>
        </authorList>
    </citation>
    <scope>IDENTIFICATION</scope>
</reference>
<dbReference type="AlphaFoldDB" id="A0A0D9VK12"/>
<evidence type="ECO:0000313" key="13">
    <source>
        <dbReference type="Proteomes" id="UP000032180"/>
    </source>
</evidence>
<dbReference type="GO" id="GO:0003677">
    <property type="term" value="F:DNA binding"/>
    <property type="evidence" value="ECO:0007669"/>
    <property type="project" value="UniProtKB-UniRule"/>
</dbReference>
<feature type="domain" description="Dof-type" evidence="11">
    <location>
        <begin position="63"/>
        <end position="117"/>
    </location>
</feature>
<keyword evidence="7 8" id="KW-0539">Nucleus</keyword>
<dbReference type="GO" id="GO:0008270">
    <property type="term" value="F:zinc ion binding"/>
    <property type="evidence" value="ECO:0007669"/>
    <property type="project" value="UniProtKB-KW"/>
</dbReference>
<dbReference type="PROSITE" id="PS01361">
    <property type="entry name" value="ZF_DOF_1"/>
    <property type="match status" value="1"/>
</dbReference>
<keyword evidence="13" id="KW-1185">Reference proteome</keyword>
<dbReference type="eggNOG" id="ENOG502QUGD">
    <property type="taxonomic scope" value="Eukaryota"/>
</dbReference>
<evidence type="ECO:0000256" key="3">
    <source>
        <dbReference type="ARBA" id="ARBA00022833"/>
    </source>
</evidence>
<reference evidence="12 13" key="1">
    <citation type="submission" date="2012-08" db="EMBL/GenBank/DDBJ databases">
        <title>Oryza genome evolution.</title>
        <authorList>
            <person name="Wing R.A."/>
        </authorList>
    </citation>
    <scope>NUCLEOTIDE SEQUENCE</scope>
</reference>
<dbReference type="PROSITE" id="PS50884">
    <property type="entry name" value="ZF_DOF_2"/>
    <property type="match status" value="1"/>
</dbReference>
<evidence type="ECO:0000259" key="11">
    <source>
        <dbReference type="PROSITE" id="PS50884"/>
    </source>
</evidence>
<evidence type="ECO:0000256" key="8">
    <source>
        <dbReference type="PROSITE-ProRule" id="PRU00071"/>
    </source>
</evidence>
<evidence type="ECO:0000256" key="9">
    <source>
        <dbReference type="RuleBase" id="RU369094"/>
    </source>
</evidence>
<evidence type="ECO:0000256" key="10">
    <source>
        <dbReference type="SAM" id="MobiDB-lite"/>
    </source>
</evidence>
<dbReference type="GO" id="GO:0005634">
    <property type="term" value="C:nucleus"/>
    <property type="evidence" value="ECO:0007669"/>
    <property type="project" value="UniProtKB-SubCell"/>
</dbReference>
<dbReference type="PANTHER" id="PTHR31992">
    <property type="entry name" value="DOF ZINC FINGER PROTEIN DOF1.4-RELATED"/>
    <property type="match status" value="1"/>
</dbReference>
<keyword evidence="4 9" id="KW-0805">Transcription regulation</keyword>
<evidence type="ECO:0000313" key="12">
    <source>
        <dbReference type="EnsemblPlants" id="LPERR02G24050.1"/>
    </source>
</evidence>
<keyword evidence="5 8" id="KW-0238">DNA-binding</keyword>
<keyword evidence="3 9" id="KW-0862">Zinc</keyword>
<evidence type="ECO:0000256" key="6">
    <source>
        <dbReference type="ARBA" id="ARBA00023163"/>
    </source>
</evidence>
<dbReference type="Gramene" id="LPERR02G24050.1">
    <property type="protein sequence ID" value="LPERR02G24050.1"/>
    <property type="gene ID" value="LPERR02G24050"/>
</dbReference>
<evidence type="ECO:0000256" key="4">
    <source>
        <dbReference type="ARBA" id="ARBA00023015"/>
    </source>
</evidence>
<evidence type="ECO:0000256" key="5">
    <source>
        <dbReference type="ARBA" id="ARBA00023125"/>
    </source>
</evidence>
<keyword evidence="2 8" id="KW-0863">Zinc-finger</keyword>
<organism evidence="12 13">
    <name type="scientific">Leersia perrieri</name>
    <dbReference type="NCBI Taxonomy" id="77586"/>
    <lineage>
        <taxon>Eukaryota</taxon>
        <taxon>Viridiplantae</taxon>
        <taxon>Streptophyta</taxon>
        <taxon>Embryophyta</taxon>
        <taxon>Tracheophyta</taxon>
        <taxon>Spermatophyta</taxon>
        <taxon>Magnoliopsida</taxon>
        <taxon>Liliopsida</taxon>
        <taxon>Poales</taxon>
        <taxon>Poaceae</taxon>
        <taxon>BOP clade</taxon>
        <taxon>Oryzoideae</taxon>
        <taxon>Oryzeae</taxon>
        <taxon>Oryzinae</taxon>
        <taxon>Leersia</taxon>
    </lineage>
</organism>
<dbReference type="Pfam" id="PF02701">
    <property type="entry name" value="Zn_ribbon_Dof"/>
    <property type="match status" value="1"/>
</dbReference>
<name>A0A0D9VK12_9ORYZ</name>
<accession>A0A0D9VK12</accession>
<comment type="function">
    <text evidence="9">Transcription factor that binds specifically to a 5'-AA[AG]G-3' consensus core sequence.</text>
</comment>
<evidence type="ECO:0000256" key="7">
    <source>
        <dbReference type="ARBA" id="ARBA00023242"/>
    </source>
</evidence>
<sequence length="326" mass="33759">MAGAPPMHICMDSDWLKGIVPEEHGMGSSSPSAELIACHPRPAAMQAAAAADRRLRPQHDQPLKCPRCESTHTKFCYYNNYSLSQPRYFCKTCRRYWTKGGSLRNVPVGGGCRKNKRAPSKKPSAATSSAVAAALQQQQQGGRHMAAAETGLHLSFSGMHHQLAPPDTAICNTLGLLDWKQHQYDPVFPGSGGGSPAAGFDGSGSETQFMASAGGMMGIGIGIGGGGGGSGEEYSALCALRYAAGLGEHLALPFGGAGEHHDAVEVKPAAAERLLSLEWCGEASRAAAAPAPESSMGGSLSGLGLWSGMIGGGGHHHHHHGSSTAI</sequence>
<dbReference type="HOGENOM" id="CLU_036438_2_2_1"/>
<evidence type="ECO:0000256" key="2">
    <source>
        <dbReference type="ARBA" id="ARBA00022771"/>
    </source>
</evidence>
<evidence type="ECO:0000256" key="1">
    <source>
        <dbReference type="ARBA" id="ARBA00022723"/>
    </source>
</evidence>
<protein>
    <recommendedName>
        <fullName evidence="9">Dof zinc finger protein</fullName>
    </recommendedName>
</protein>
<proteinExistence type="predicted"/>
<dbReference type="EnsemblPlants" id="LPERR02G24050.1">
    <property type="protein sequence ID" value="LPERR02G24050.1"/>
    <property type="gene ID" value="LPERR02G24050"/>
</dbReference>
<dbReference type="GO" id="GO:0003700">
    <property type="term" value="F:DNA-binding transcription factor activity"/>
    <property type="evidence" value="ECO:0007669"/>
    <property type="project" value="UniProtKB-UniRule"/>
</dbReference>
<reference evidence="13" key="2">
    <citation type="submission" date="2013-12" db="EMBL/GenBank/DDBJ databases">
        <authorList>
            <person name="Yu Y."/>
            <person name="Lee S."/>
            <person name="de Baynast K."/>
            <person name="Wissotski M."/>
            <person name="Liu L."/>
            <person name="Talag J."/>
            <person name="Goicoechea J."/>
            <person name="Angelova A."/>
            <person name="Jetty R."/>
            <person name="Kudrna D."/>
            <person name="Golser W."/>
            <person name="Rivera L."/>
            <person name="Zhang J."/>
            <person name="Wing R."/>
        </authorList>
    </citation>
    <scope>NUCLEOTIDE SEQUENCE</scope>
</reference>
<dbReference type="STRING" id="77586.A0A0D9VK12"/>
<keyword evidence="6 9" id="KW-0804">Transcription</keyword>
<dbReference type="InterPro" id="IPR003851">
    <property type="entry name" value="Znf_Dof"/>
</dbReference>
<dbReference type="PANTHER" id="PTHR31992:SF159">
    <property type="entry name" value="DOF ZINC FINGER PROTEIN"/>
    <property type="match status" value="1"/>
</dbReference>
<dbReference type="InterPro" id="IPR045174">
    <property type="entry name" value="Dof"/>
</dbReference>